<organism evidence="1 2">
    <name type="scientific">Parasponia andersonii</name>
    <name type="common">Sponia andersonii</name>
    <dbReference type="NCBI Taxonomy" id="3476"/>
    <lineage>
        <taxon>Eukaryota</taxon>
        <taxon>Viridiplantae</taxon>
        <taxon>Streptophyta</taxon>
        <taxon>Embryophyta</taxon>
        <taxon>Tracheophyta</taxon>
        <taxon>Spermatophyta</taxon>
        <taxon>Magnoliopsida</taxon>
        <taxon>eudicotyledons</taxon>
        <taxon>Gunneridae</taxon>
        <taxon>Pentapetalae</taxon>
        <taxon>rosids</taxon>
        <taxon>fabids</taxon>
        <taxon>Rosales</taxon>
        <taxon>Cannabaceae</taxon>
        <taxon>Parasponia</taxon>
    </lineage>
</organism>
<protein>
    <submittedName>
        <fullName evidence="1">Uncharacterized protein</fullName>
    </submittedName>
</protein>
<evidence type="ECO:0000313" key="1">
    <source>
        <dbReference type="EMBL" id="PON78580.1"/>
    </source>
</evidence>
<dbReference type="OrthoDB" id="1500576at2759"/>
<name>A0A2P5DZ90_PARAD</name>
<reference evidence="2" key="1">
    <citation type="submission" date="2016-06" db="EMBL/GenBank/DDBJ databases">
        <title>Parallel loss of symbiosis genes in relatives of nitrogen-fixing non-legume Parasponia.</title>
        <authorList>
            <person name="Van Velzen R."/>
            <person name="Holmer R."/>
            <person name="Bu F."/>
            <person name="Rutten L."/>
            <person name="Van Zeijl A."/>
            <person name="Liu W."/>
            <person name="Santuari L."/>
            <person name="Cao Q."/>
            <person name="Sharma T."/>
            <person name="Shen D."/>
            <person name="Roswanjaya Y."/>
            <person name="Wardhani T."/>
            <person name="Kalhor M.S."/>
            <person name="Jansen J."/>
            <person name="Van den Hoogen J."/>
            <person name="Gungor B."/>
            <person name="Hartog M."/>
            <person name="Hontelez J."/>
            <person name="Verver J."/>
            <person name="Yang W.-C."/>
            <person name="Schijlen E."/>
            <person name="Repin R."/>
            <person name="Schilthuizen M."/>
            <person name="Schranz E."/>
            <person name="Heidstra R."/>
            <person name="Miyata K."/>
            <person name="Fedorova E."/>
            <person name="Kohlen W."/>
            <person name="Bisseling T."/>
            <person name="Smit S."/>
            <person name="Geurts R."/>
        </authorList>
    </citation>
    <scope>NUCLEOTIDE SEQUENCE [LARGE SCALE GENOMIC DNA]</scope>
    <source>
        <strain evidence="2">cv. WU1-14</strain>
    </source>
</reference>
<evidence type="ECO:0000313" key="2">
    <source>
        <dbReference type="Proteomes" id="UP000237105"/>
    </source>
</evidence>
<sequence length="61" mass="6397">MGSVISQAANGIGGLFGSAITAPFKTLYCPSTYYSRLGSVNALEEASVRCVGLHVRHIGMH</sequence>
<comment type="caution">
    <text evidence="1">The sequence shown here is derived from an EMBL/GenBank/DDBJ whole genome shotgun (WGS) entry which is preliminary data.</text>
</comment>
<dbReference type="AlphaFoldDB" id="A0A2P5DZ90"/>
<proteinExistence type="predicted"/>
<accession>A0A2P5DZ90</accession>
<dbReference type="EMBL" id="JXTB01000008">
    <property type="protein sequence ID" value="PON78580.1"/>
    <property type="molecule type" value="Genomic_DNA"/>
</dbReference>
<gene>
    <name evidence="1" type="ORF">PanWU01x14_018380</name>
</gene>
<dbReference type="Proteomes" id="UP000237105">
    <property type="component" value="Unassembled WGS sequence"/>
</dbReference>
<keyword evidence="2" id="KW-1185">Reference proteome</keyword>